<dbReference type="Proteomes" id="UP000466863">
    <property type="component" value="Unassembled WGS sequence"/>
</dbReference>
<dbReference type="EMBL" id="WIVV01000107">
    <property type="protein sequence ID" value="MQU44666.1"/>
    <property type="molecule type" value="Genomic_DNA"/>
</dbReference>
<proteinExistence type="predicted"/>
<dbReference type="AlphaFoldDB" id="A0A6I1WU53"/>
<sequence length="318" mass="36240">MHYLNDSAAIFKSIADKMPPDGIVEKADIRAFFDELLKLTKGLVIVDFIDTANWDVIEKYELLDDGLLDLTWHDYREKEERPEEKEVREVVFPGDRHALALYVDSIKPISAPNVAIFLINSYSKTEKEIRALYSKGADEFHYEDGSFFEKRVVRRNSGVLEFIDFHCAPIYSLALIPKRTGIKSYDSRFILYKFNCEQCLARLEKVSSALHGLDLRDRDEISAGVVTARRVFEFLLKVECCYAGLEVTKGYSGMLLGDLITVVKRGKDEKARAELGRIAELANNYAHDTGKPVTKEAAFEVVDLITNYVRKLHITIGR</sequence>
<evidence type="ECO:0000313" key="1">
    <source>
        <dbReference type="EMBL" id="MQU44666.1"/>
    </source>
</evidence>
<protein>
    <submittedName>
        <fullName evidence="1">Uncharacterized protein</fullName>
    </submittedName>
</protein>
<evidence type="ECO:0000313" key="2">
    <source>
        <dbReference type="Proteomes" id="UP000466863"/>
    </source>
</evidence>
<gene>
    <name evidence="1" type="ORF">GHO28_19460</name>
</gene>
<comment type="caution">
    <text evidence="1">The sequence shown here is derived from an EMBL/GenBank/DDBJ whole genome shotgun (WGS) entry which is preliminary data.</text>
</comment>
<organism evidence="1 2">
    <name type="scientific">Pseudomonas helleri</name>
    <dbReference type="NCBI Taxonomy" id="1608996"/>
    <lineage>
        <taxon>Bacteria</taxon>
        <taxon>Pseudomonadati</taxon>
        <taxon>Pseudomonadota</taxon>
        <taxon>Gammaproteobacteria</taxon>
        <taxon>Pseudomonadales</taxon>
        <taxon>Pseudomonadaceae</taxon>
        <taxon>Pseudomonas</taxon>
    </lineage>
</organism>
<reference evidence="1 2" key="1">
    <citation type="submission" date="2019-10" db="EMBL/GenBank/DDBJ databases">
        <title>Evaluation of single-gene subtyping targets for Pseudomonas.</title>
        <authorList>
            <person name="Reichler S.J."/>
            <person name="Orsi R.H."/>
            <person name="Wiedmann M."/>
            <person name="Martin N.H."/>
            <person name="Murphy S.I."/>
        </authorList>
    </citation>
    <scope>NUCLEOTIDE SEQUENCE [LARGE SCALE GENOMIC DNA]</scope>
    <source>
        <strain evidence="1 2">FSL R10-1876</strain>
    </source>
</reference>
<name>A0A6I1WU53_9PSED</name>
<dbReference type="RefSeq" id="WP_153356957.1">
    <property type="nucleotide sequence ID" value="NZ_WIVV01000107.1"/>
</dbReference>
<accession>A0A6I1WU53</accession>